<feature type="non-terminal residue" evidence="1">
    <location>
        <position position="1"/>
    </location>
</feature>
<protein>
    <submittedName>
        <fullName evidence="1">Uncharacterized protein</fullName>
    </submittedName>
</protein>
<accession>A0AAV2I2G3</accession>
<dbReference type="InterPro" id="IPR010404">
    <property type="entry name" value="CpcT/CpeT"/>
</dbReference>
<name>A0AAV2I2G3_LYMST</name>
<feature type="non-terminal residue" evidence="1">
    <location>
        <position position="166"/>
    </location>
</feature>
<organism evidence="1 2">
    <name type="scientific">Lymnaea stagnalis</name>
    <name type="common">Great pond snail</name>
    <name type="synonym">Helix stagnalis</name>
    <dbReference type="NCBI Taxonomy" id="6523"/>
    <lineage>
        <taxon>Eukaryota</taxon>
        <taxon>Metazoa</taxon>
        <taxon>Spiralia</taxon>
        <taxon>Lophotrochozoa</taxon>
        <taxon>Mollusca</taxon>
        <taxon>Gastropoda</taxon>
        <taxon>Heterobranchia</taxon>
        <taxon>Euthyneura</taxon>
        <taxon>Panpulmonata</taxon>
        <taxon>Hygrophila</taxon>
        <taxon>Lymnaeoidea</taxon>
        <taxon>Lymnaeidae</taxon>
        <taxon>Lymnaea</taxon>
    </lineage>
</organism>
<keyword evidence="2" id="KW-1185">Reference proteome</keyword>
<dbReference type="Gene3D" id="2.40.128.590">
    <property type="entry name" value="CpcT/CpeT domain"/>
    <property type="match status" value="1"/>
</dbReference>
<dbReference type="AlphaFoldDB" id="A0AAV2I2G3"/>
<dbReference type="Proteomes" id="UP001497497">
    <property type="component" value="Unassembled WGS sequence"/>
</dbReference>
<evidence type="ECO:0000313" key="1">
    <source>
        <dbReference type="EMBL" id="CAL1540064.1"/>
    </source>
</evidence>
<dbReference type="InterPro" id="IPR038672">
    <property type="entry name" value="CpcT/CpeT_sf"/>
</dbReference>
<dbReference type="GO" id="GO:0016829">
    <property type="term" value="F:lyase activity"/>
    <property type="evidence" value="ECO:0007669"/>
    <property type="project" value="InterPro"/>
</dbReference>
<gene>
    <name evidence="1" type="ORF">GSLYS_00013797001</name>
</gene>
<proteinExistence type="predicted"/>
<dbReference type="Pfam" id="PF06206">
    <property type="entry name" value="CpeT"/>
    <property type="match status" value="1"/>
</dbReference>
<evidence type="ECO:0000313" key="2">
    <source>
        <dbReference type="Proteomes" id="UP001497497"/>
    </source>
</evidence>
<dbReference type="EMBL" id="CAXITT010000369">
    <property type="protein sequence ID" value="CAL1540064.1"/>
    <property type="molecule type" value="Genomic_DNA"/>
</dbReference>
<sequence length="166" mass="18440">GPAIAKFITVLSGSYSNRDEQLYSQATDGRMHHSLIEALFYPVDVPSLYPALSIYLEEKADNVVIRAEILAVMEAAPKLFHLQPYDISNSVVVTSEGLDLASLSQINFADLTTRPECMVHYEEIEDAIYMANWPSCMTAGKTQVSYTVTLTCKSLSFASFLNLYPE</sequence>
<reference evidence="1 2" key="1">
    <citation type="submission" date="2024-04" db="EMBL/GenBank/DDBJ databases">
        <authorList>
            <consortium name="Genoscope - CEA"/>
            <person name="William W."/>
        </authorList>
    </citation>
    <scope>NUCLEOTIDE SEQUENCE [LARGE SCALE GENOMIC DNA]</scope>
</reference>
<comment type="caution">
    <text evidence="1">The sequence shown here is derived from an EMBL/GenBank/DDBJ whole genome shotgun (WGS) entry which is preliminary data.</text>
</comment>